<name>A0AAW0BMG4_9AGAR</name>
<dbReference type="AlphaFoldDB" id="A0AAW0BMG4"/>
<feature type="region of interest" description="Disordered" evidence="1">
    <location>
        <begin position="1"/>
        <end position="25"/>
    </location>
</feature>
<evidence type="ECO:0000256" key="1">
    <source>
        <dbReference type="SAM" id="MobiDB-lite"/>
    </source>
</evidence>
<proteinExistence type="predicted"/>
<feature type="region of interest" description="Disordered" evidence="1">
    <location>
        <begin position="197"/>
        <end position="269"/>
    </location>
</feature>
<feature type="compositionally biased region" description="Polar residues" evidence="1">
    <location>
        <begin position="209"/>
        <end position="219"/>
    </location>
</feature>
<feature type="compositionally biased region" description="Low complexity" evidence="1">
    <location>
        <begin position="1"/>
        <end position="19"/>
    </location>
</feature>
<comment type="caution">
    <text evidence="3">The sequence shown here is derived from an EMBL/GenBank/DDBJ whole genome shotgun (WGS) entry which is preliminary data.</text>
</comment>
<keyword evidence="4" id="KW-1185">Reference proteome</keyword>
<feature type="compositionally biased region" description="Acidic residues" evidence="1">
    <location>
        <begin position="237"/>
        <end position="254"/>
    </location>
</feature>
<dbReference type="InterPro" id="IPR045341">
    <property type="entry name" value="DUF6532"/>
</dbReference>
<organism evidence="3 4">
    <name type="scientific">Paramarasmius palmivorus</name>
    <dbReference type="NCBI Taxonomy" id="297713"/>
    <lineage>
        <taxon>Eukaryota</taxon>
        <taxon>Fungi</taxon>
        <taxon>Dikarya</taxon>
        <taxon>Basidiomycota</taxon>
        <taxon>Agaricomycotina</taxon>
        <taxon>Agaricomycetes</taxon>
        <taxon>Agaricomycetidae</taxon>
        <taxon>Agaricales</taxon>
        <taxon>Marasmiineae</taxon>
        <taxon>Marasmiaceae</taxon>
        <taxon>Paramarasmius</taxon>
    </lineage>
</organism>
<reference evidence="3 4" key="1">
    <citation type="submission" date="2024-01" db="EMBL/GenBank/DDBJ databases">
        <title>A draft genome for a cacao thread blight-causing isolate of Paramarasmius palmivorus.</title>
        <authorList>
            <person name="Baruah I.K."/>
            <person name="Bukari Y."/>
            <person name="Amoako-Attah I."/>
            <person name="Meinhardt L.W."/>
            <person name="Bailey B.A."/>
            <person name="Cohen S.P."/>
        </authorList>
    </citation>
    <scope>NUCLEOTIDE SEQUENCE [LARGE SCALE GENOMIC DNA]</scope>
    <source>
        <strain evidence="3 4">GH-12</strain>
    </source>
</reference>
<feature type="domain" description="DUF6532" evidence="2">
    <location>
        <begin position="286"/>
        <end position="508"/>
    </location>
</feature>
<evidence type="ECO:0000313" key="3">
    <source>
        <dbReference type="EMBL" id="KAK7027463.1"/>
    </source>
</evidence>
<gene>
    <name evidence="3" type="ORF">VNI00_015208</name>
</gene>
<accession>A0AAW0BMG4</accession>
<dbReference type="Proteomes" id="UP001383192">
    <property type="component" value="Unassembled WGS sequence"/>
</dbReference>
<evidence type="ECO:0000259" key="2">
    <source>
        <dbReference type="Pfam" id="PF20149"/>
    </source>
</evidence>
<dbReference type="EMBL" id="JAYKXP010000095">
    <property type="protein sequence ID" value="KAK7027463.1"/>
    <property type="molecule type" value="Genomic_DNA"/>
</dbReference>
<protein>
    <recommendedName>
        <fullName evidence="2">DUF6532 domain-containing protein</fullName>
    </recommendedName>
</protein>
<dbReference type="Pfam" id="PF20149">
    <property type="entry name" value="DUF6532"/>
    <property type="match status" value="1"/>
</dbReference>
<sequence>MERPTFNFAASNPASNNTPRGRRSVVPTEKIIHAKQMEADKAAKKAKKVAAATKRKPRTRAFNNPNTLPMNNQVLSASAQEFTMPQGNGAGATFNMATQNQSLPPQPALLPQPFPYMTLSEQQLAQLGAMFAQNHWNGSANVGVNYRMRPANFGNEEMQEMFDDPEADSVSNHSESDELQQMQSVAADELLSRQPAMDTEYNPPADGLQSCSSTLTGSKGTVGAPGGSPPDDPGNGGDDDSDDGDDDDNSDDDGNGNGGRKPKKRGFNGLGLSQTELRVARLSCQLYALSIVGEDAWPDMPAVVPANASPAAQVAIDYREELAVKKWFSARDKVQERMGLDLSQLQPTGDVIRLVKERDYWARGRFKSAASDGASSQFGLKTKPDGRRQGAIPALVAYNRERVVTLKTNDSYIFQDPTNVDKPSTIYRNALLEDVITKALFNNASKSIGFASDSMFDEMMPLPTIALAAAAVECAIDEYYCGAPKKTPFKGTTYCKVYHHHIRQLNLWHEHQPESLAAYQRALLKDVKVAASIDDPADVVGDRADVPVSRFS</sequence>
<evidence type="ECO:0000313" key="4">
    <source>
        <dbReference type="Proteomes" id="UP001383192"/>
    </source>
</evidence>